<evidence type="ECO:0000256" key="1">
    <source>
        <dbReference type="SAM" id="MobiDB-lite"/>
    </source>
</evidence>
<dbReference type="EMBL" id="CP002292">
    <property type="protein sequence ID" value="ADP69570.1"/>
    <property type="molecule type" value="Genomic_DNA"/>
</dbReference>
<sequence>MPLVRKSSPGARSIESDDALGMTKAISKPEGSRSPCTLRQPIETMVDNGRKGGQAFALHKFCSSRLCFSEPSS</sequence>
<dbReference type="HOGENOM" id="CLU_2702417_0_0_5"/>
<keyword evidence="3" id="KW-1185">Reference proteome</keyword>
<dbReference type="KEGG" id="rva:Rvan_0281"/>
<dbReference type="Proteomes" id="UP000001399">
    <property type="component" value="Chromosome"/>
</dbReference>
<organism evidence="2 3">
    <name type="scientific">Rhodomicrobium vannielii (strain ATCC 17100 / DSM 162 / LMG 4299 / NCIMB 10020 / ATH 3.1.1)</name>
    <dbReference type="NCBI Taxonomy" id="648757"/>
    <lineage>
        <taxon>Bacteria</taxon>
        <taxon>Pseudomonadati</taxon>
        <taxon>Pseudomonadota</taxon>
        <taxon>Alphaproteobacteria</taxon>
        <taxon>Hyphomicrobiales</taxon>
        <taxon>Hyphomicrobiaceae</taxon>
        <taxon>Rhodomicrobium</taxon>
    </lineage>
</organism>
<proteinExistence type="predicted"/>
<dbReference type="AlphaFoldDB" id="E3I705"/>
<protein>
    <submittedName>
        <fullName evidence="2">Uncharacterized protein</fullName>
    </submittedName>
</protein>
<dbReference type="STRING" id="648757.Rvan_0281"/>
<gene>
    <name evidence="2" type="ordered locus">Rvan_0281</name>
</gene>
<accession>E3I705</accession>
<evidence type="ECO:0000313" key="2">
    <source>
        <dbReference type="EMBL" id="ADP69570.1"/>
    </source>
</evidence>
<reference evidence="3" key="1">
    <citation type="journal article" date="2011" name="J. Bacteriol.">
        <title>Genome sequences of eight morphologically diverse alphaproteobacteria.</title>
        <authorList>
            <consortium name="US DOE Joint Genome Institute"/>
            <person name="Brown P.J."/>
            <person name="Kysela D.T."/>
            <person name="Buechlein A."/>
            <person name="Hemmerich C."/>
            <person name="Brun Y.V."/>
        </authorList>
    </citation>
    <scope>NUCLEOTIDE SEQUENCE [LARGE SCALE GENOMIC DNA]</scope>
    <source>
        <strain evidence="3">ATCC 17100 / ATH 3.1.1 / DSM 162 / LMG 4299</strain>
    </source>
</reference>
<evidence type="ECO:0000313" key="3">
    <source>
        <dbReference type="Proteomes" id="UP000001399"/>
    </source>
</evidence>
<name>E3I705_RHOVT</name>
<feature type="region of interest" description="Disordered" evidence="1">
    <location>
        <begin position="1"/>
        <end position="38"/>
    </location>
</feature>